<dbReference type="Pfam" id="PF25597">
    <property type="entry name" value="SH3_retrovirus"/>
    <property type="match status" value="1"/>
</dbReference>
<dbReference type="AlphaFoldDB" id="A0A2K1J014"/>
<dbReference type="InterPro" id="IPR039537">
    <property type="entry name" value="Retrotran_Ty1/copia-like"/>
</dbReference>
<reference evidence="3" key="3">
    <citation type="submission" date="2020-12" db="UniProtKB">
        <authorList>
            <consortium name="EnsemblPlants"/>
        </authorList>
    </citation>
    <scope>IDENTIFICATION</scope>
</reference>
<dbReference type="CDD" id="cd09272">
    <property type="entry name" value="RNase_HI_RT_Ty1"/>
    <property type="match status" value="1"/>
</dbReference>
<dbReference type="InParanoid" id="A0A2K1J014"/>
<dbReference type="Proteomes" id="UP000006727">
    <property type="component" value="Chromosome 18"/>
</dbReference>
<dbReference type="InterPro" id="IPR036397">
    <property type="entry name" value="RNaseH_sf"/>
</dbReference>
<dbReference type="InterPro" id="IPR012337">
    <property type="entry name" value="RNaseH-like_sf"/>
</dbReference>
<protein>
    <recommendedName>
        <fullName evidence="1">Retroviral polymerase SH3-like domain-containing protein</fullName>
    </recommendedName>
</protein>
<dbReference type="Gramene" id="Pp3c18_5410V3.1">
    <property type="protein sequence ID" value="Pp3c18_5410V3.1"/>
    <property type="gene ID" value="Pp3c18_5410"/>
</dbReference>
<dbReference type="InterPro" id="IPR057670">
    <property type="entry name" value="SH3_retrovirus"/>
</dbReference>
<dbReference type="SUPFAM" id="SSF53098">
    <property type="entry name" value="Ribonuclease H-like"/>
    <property type="match status" value="1"/>
</dbReference>
<dbReference type="EMBL" id="ABEU02000018">
    <property type="protein sequence ID" value="PNR34865.1"/>
    <property type="molecule type" value="Genomic_DNA"/>
</dbReference>
<evidence type="ECO:0000313" key="2">
    <source>
        <dbReference type="EMBL" id="PNR34865.1"/>
    </source>
</evidence>
<feature type="domain" description="Retroviral polymerase SH3-like" evidence="1">
    <location>
        <begin position="137"/>
        <end position="195"/>
    </location>
</feature>
<evidence type="ECO:0000259" key="1">
    <source>
        <dbReference type="Pfam" id="PF25597"/>
    </source>
</evidence>
<dbReference type="PANTHER" id="PTHR42648:SF24">
    <property type="entry name" value="INTEGRASE CATALYTIC DOMAIN-CONTAINING PROTEIN"/>
    <property type="match status" value="1"/>
</dbReference>
<sequence length="322" mass="37203">MSIDKDLIVRAKGYITRIDGIGFIAQLELTMSELEDLGDTIFANSYMISKLTSNLLANFDGFYQQNGVSERENCIIIEAIRSMIYQAHLDPTFWAEVVNNIIYILNHTCSHLLPSITPFDAYSKKKPFLFHIQHFGCKVYNHVPDKLRKKLDAKSCMGLFIKYLNESKAYQIWNLIHKKVIISQDIIVDEYNYKQEILSKENIIQTTLDFKLVYGGTNLSNLLIVFTDADYVVDLDDQKSHSGYILFLNEKPTILYFDSQSTIKLAVNPEFHSRTKHIDIKYHMIQKQVKNGVPQIDYISINKNVTDIFTKALAPDRYCVLF</sequence>
<accession>A0A2K1J014</accession>
<dbReference type="EnsemblPlants" id="Pp3c18_5410V3.1">
    <property type="protein sequence ID" value="Pp3c18_5410V3.1"/>
    <property type="gene ID" value="Pp3c18_5410"/>
</dbReference>
<proteinExistence type="predicted"/>
<reference evidence="2 4" key="2">
    <citation type="journal article" date="2018" name="Plant J.">
        <title>The Physcomitrella patens chromosome-scale assembly reveals moss genome structure and evolution.</title>
        <authorList>
            <person name="Lang D."/>
            <person name="Ullrich K.K."/>
            <person name="Murat F."/>
            <person name="Fuchs J."/>
            <person name="Jenkins J."/>
            <person name="Haas F.B."/>
            <person name="Piednoel M."/>
            <person name="Gundlach H."/>
            <person name="Van Bel M."/>
            <person name="Meyberg R."/>
            <person name="Vives C."/>
            <person name="Morata J."/>
            <person name="Symeonidi A."/>
            <person name="Hiss M."/>
            <person name="Muchero W."/>
            <person name="Kamisugi Y."/>
            <person name="Saleh O."/>
            <person name="Blanc G."/>
            <person name="Decker E.L."/>
            <person name="van Gessel N."/>
            <person name="Grimwood J."/>
            <person name="Hayes R.D."/>
            <person name="Graham S.W."/>
            <person name="Gunter L.E."/>
            <person name="McDaniel S.F."/>
            <person name="Hoernstein S.N.W."/>
            <person name="Larsson A."/>
            <person name="Li F.W."/>
            <person name="Perroud P.F."/>
            <person name="Phillips J."/>
            <person name="Ranjan P."/>
            <person name="Rokshar D.S."/>
            <person name="Rothfels C.J."/>
            <person name="Schneider L."/>
            <person name="Shu S."/>
            <person name="Stevenson D.W."/>
            <person name="Thummler F."/>
            <person name="Tillich M."/>
            <person name="Villarreal Aguilar J.C."/>
            <person name="Widiez T."/>
            <person name="Wong G.K."/>
            <person name="Wymore A."/>
            <person name="Zhang Y."/>
            <person name="Zimmer A.D."/>
            <person name="Quatrano R.S."/>
            <person name="Mayer K.F.X."/>
            <person name="Goodstein D."/>
            <person name="Casacuberta J.M."/>
            <person name="Vandepoele K."/>
            <person name="Reski R."/>
            <person name="Cuming A.C."/>
            <person name="Tuskan G.A."/>
            <person name="Maumus F."/>
            <person name="Salse J."/>
            <person name="Schmutz J."/>
            <person name="Rensing S.A."/>
        </authorList>
    </citation>
    <scope>NUCLEOTIDE SEQUENCE [LARGE SCALE GENOMIC DNA]</scope>
    <source>
        <strain evidence="3 4">cv. Gransden 2004</strain>
    </source>
</reference>
<keyword evidence="4" id="KW-1185">Reference proteome</keyword>
<gene>
    <name evidence="2" type="ORF">PHYPA_022763</name>
</gene>
<dbReference type="STRING" id="3218.A0A2K1J014"/>
<reference evidence="2 4" key="1">
    <citation type="journal article" date="2008" name="Science">
        <title>The Physcomitrella genome reveals evolutionary insights into the conquest of land by plants.</title>
        <authorList>
            <person name="Rensing S."/>
            <person name="Lang D."/>
            <person name="Zimmer A."/>
            <person name="Terry A."/>
            <person name="Salamov A."/>
            <person name="Shapiro H."/>
            <person name="Nishiyama T."/>
            <person name="Perroud P.-F."/>
            <person name="Lindquist E."/>
            <person name="Kamisugi Y."/>
            <person name="Tanahashi T."/>
            <person name="Sakakibara K."/>
            <person name="Fujita T."/>
            <person name="Oishi K."/>
            <person name="Shin-I T."/>
            <person name="Kuroki Y."/>
            <person name="Toyoda A."/>
            <person name="Suzuki Y."/>
            <person name="Hashimoto A."/>
            <person name="Yamaguchi K."/>
            <person name="Sugano A."/>
            <person name="Kohara Y."/>
            <person name="Fujiyama A."/>
            <person name="Anterola A."/>
            <person name="Aoki S."/>
            <person name="Ashton N."/>
            <person name="Barbazuk W.B."/>
            <person name="Barker E."/>
            <person name="Bennetzen J."/>
            <person name="Bezanilla M."/>
            <person name="Blankenship R."/>
            <person name="Cho S.H."/>
            <person name="Dutcher S."/>
            <person name="Estelle M."/>
            <person name="Fawcett J.A."/>
            <person name="Gundlach H."/>
            <person name="Hanada K."/>
            <person name="Heyl A."/>
            <person name="Hicks K.A."/>
            <person name="Hugh J."/>
            <person name="Lohr M."/>
            <person name="Mayer K."/>
            <person name="Melkozernov A."/>
            <person name="Murata T."/>
            <person name="Nelson D."/>
            <person name="Pils B."/>
            <person name="Prigge M."/>
            <person name="Reiss B."/>
            <person name="Renner T."/>
            <person name="Rombauts S."/>
            <person name="Rushton P."/>
            <person name="Sanderfoot A."/>
            <person name="Schween G."/>
            <person name="Shiu S.-H."/>
            <person name="Stueber K."/>
            <person name="Theodoulou F.L."/>
            <person name="Tu H."/>
            <person name="Van de Peer Y."/>
            <person name="Verrier P.J."/>
            <person name="Waters E."/>
            <person name="Wood A."/>
            <person name="Yang L."/>
            <person name="Cove D."/>
            <person name="Cuming A."/>
            <person name="Hasebe M."/>
            <person name="Lucas S."/>
            <person name="Mishler D.B."/>
            <person name="Reski R."/>
            <person name="Grigoriev I."/>
            <person name="Quatrano R.S."/>
            <person name="Boore J.L."/>
        </authorList>
    </citation>
    <scope>NUCLEOTIDE SEQUENCE [LARGE SCALE GENOMIC DNA]</scope>
    <source>
        <strain evidence="3 4">cv. Gransden 2004</strain>
    </source>
</reference>
<dbReference type="Gene3D" id="3.30.420.10">
    <property type="entry name" value="Ribonuclease H-like superfamily/Ribonuclease H"/>
    <property type="match status" value="1"/>
</dbReference>
<evidence type="ECO:0000313" key="3">
    <source>
        <dbReference type="EnsemblPlants" id="Pp3c18_5410V3.1"/>
    </source>
</evidence>
<dbReference type="PANTHER" id="PTHR42648">
    <property type="entry name" value="TRANSPOSASE, PUTATIVE-RELATED"/>
    <property type="match status" value="1"/>
</dbReference>
<evidence type="ECO:0000313" key="4">
    <source>
        <dbReference type="Proteomes" id="UP000006727"/>
    </source>
</evidence>
<dbReference type="GO" id="GO:0003676">
    <property type="term" value="F:nucleic acid binding"/>
    <property type="evidence" value="ECO:0007669"/>
    <property type="project" value="InterPro"/>
</dbReference>
<organism evidence="2">
    <name type="scientific">Physcomitrium patens</name>
    <name type="common">Spreading-leaved earth moss</name>
    <name type="synonym">Physcomitrella patens</name>
    <dbReference type="NCBI Taxonomy" id="3218"/>
    <lineage>
        <taxon>Eukaryota</taxon>
        <taxon>Viridiplantae</taxon>
        <taxon>Streptophyta</taxon>
        <taxon>Embryophyta</taxon>
        <taxon>Bryophyta</taxon>
        <taxon>Bryophytina</taxon>
        <taxon>Bryopsida</taxon>
        <taxon>Funariidae</taxon>
        <taxon>Funariales</taxon>
        <taxon>Funariaceae</taxon>
        <taxon>Physcomitrium</taxon>
    </lineage>
</organism>
<name>A0A2K1J014_PHYPA</name>